<feature type="region of interest" description="Disordered" evidence="1">
    <location>
        <begin position="51"/>
        <end position="79"/>
    </location>
</feature>
<dbReference type="AlphaFoldDB" id="A0A5C6MWP6"/>
<feature type="compositionally biased region" description="Basic and acidic residues" evidence="1">
    <location>
        <begin position="51"/>
        <end position="62"/>
    </location>
</feature>
<reference evidence="2 3" key="1">
    <citation type="submission" date="2019-04" db="EMBL/GenBank/DDBJ databases">
        <title>Chromosome genome assembly for Takifugu flavidus.</title>
        <authorList>
            <person name="Xiao S."/>
        </authorList>
    </citation>
    <scope>NUCLEOTIDE SEQUENCE [LARGE SCALE GENOMIC DNA]</scope>
    <source>
        <strain evidence="2">HTHZ2018</strain>
        <tissue evidence="2">Muscle</tissue>
    </source>
</reference>
<feature type="region of interest" description="Disordered" evidence="1">
    <location>
        <begin position="1"/>
        <end position="22"/>
    </location>
</feature>
<proteinExistence type="predicted"/>
<accession>A0A5C6MWP6</accession>
<evidence type="ECO:0000256" key="1">
    <source>
        <dbReference type="SAM" id="MobiDB-lite"/>
    </source>
</evidence>
<sequence>MSSTASFALQKPPSSPKSSIRVLSDSDDLILEDEDAVKSFSFHLKLKPRKNERLSQKSKADETATDESGSCKSDNPEEAEDFTISLSVGDGRHLVDLGSSSESIVDEECILELFESCRTCHRRCSFRKRVTGLKLEITQKCRLCQSCWRWTNLPDLGEDYLQKLN</sequence>
<organism evidence="2 3">
    <name type="scientific">Takifugu flavidus</name>
    <name type="common">sansaifugu</name>
    <dbReference type="NCBI Taxonomy" id="433684"/>
    <lineage>
        <taxon>Eukaryota</taxon>
        <taxon>Metazoa</taxon>
        <taxon>Chordata</taxon>
        <taxon>Craniata</taxon>
        <taxon>Vertebrata</taxon>
        <taxon>Euteleostomi</taxon>
        <taxon>Actinopterygii</taxon>
        <taxon>Neopterygii</taxon>
        <taxon>Teleostei</taxon>
        <taxon>Neoteleostei</taxon>
        <taxon>Acanthomorphata</taxon>
        <taxon>Eupercaria</taxon>
        <taxon>Tetraodontiformes</taxon>
        <taxon>Tetradontoidea</taxon>
        <taxon>Tetraodontidae</taxon>
        <taxon>Takifugu</taxon>
    </lineage>
</organism>
<name>A0A5C6MWP6_9TELE</name>
<protein>
    <submittedName>
        <fullName evidence="2">Uncharacterized protein</fullName>
    </submittedName>
</protein>
<dbReference type="Proteomes" id="UP000324091">
    <property type="component" value="Chromosome 6"/>
</dbReference>
<dbReference type="EMBL" id="RHFK02000019">
    <property type="protein sequence ID" value="TWW59496.1"/>
    <property type="molecule type" value="Genomic_DNA"/>
</dbReference>
<comment type="caution">
    <text evidence="2">The sequence shown here is derived from an EMBL/GenBank/DDBJ whole genome shotgun (WGS) entry which is preliminary data.</text>
</comment>
<evidence type="ECO:0000313" key="3">
    <source>
        <dbReference type="Proteomes" id="UP000324091"/>
    </source>
</evidence>
<evidence type="ECO:0000313" key="2">
    <source>
        <dbReference type="EMBL" id="TWW59496.1"/>
    </source>
</evidence>
<gene>
    <name evidence="2" type="ORF">D4764_06G0010260</name>
</gene>
<keyword evidence="3" id="KW-1185">Reference proteome</keyword>